<name>A0AAV1Q3D5_SCOSC</name>
<keyword evidence="3" id="KW-1185">Reference proteome</keyword>
<evidence type="ECO:0000256" key="1">
    <source>
        <dbReference type="SAM" id="MobiDB-lite"/>
    </source>
</evidence>
<reference evidence="2 3" key="1">
    <citation type="submission" date="2024-01" db="EMBL/GenBank/DDBJ databases">
        <authorList>
            <person name="Alioto T."/>
            <person name="Alioto T."/>
            <person name="Gomez Garrido J."/>
        </authorList>
    </citation>
    <scope>NUCLEOTIDE SEQUENCE [LARGE SCALE GENOMIC DNA]</scope>
</reference>
<organism evidence="2 3">
    <name type="scientific">Scomber scombrus</name>
    <name type="common">Atlantic mackerel</name>
    <name type="synonym">Scomber vernalis</name>
    <dbReference type="NCBI Taxonomy" id="13677"/>
    <lineage>
        <taxon>Eukaryota</taxon>
        <taxon>Metazoa</taxon>
        <taxon>Chordata</taxon>
        <taxon>Craniata</taxon>
        <taxon>Vertebrata</taxon>
        <taxon>Euteleostomi</taxon>
        <taxon>Actinopterygii</taxon>
        <taxon>Neopterygii</taxon>
        <taxon>Teleostei</taxon>
        <taxon>Neoteleostei</taxon>
        <taxon>Acanthomorphata</taxon>
        <taxon>Pelagiaria</taxon>
        <taxon>Scombriformes</taxon>
        <taxon>Scombridae</taxon>
        <taxon>Scomber</taxon>
    </lineage>
</organism>
<feature type="region of interest" description="Disordered" evidence="1">
    <location>
        <begin position="81"/>
        <end position="113"/>
    </location>
</feature>
<dbReference type="Proteomes" id="UP001314229">
    <property type="component" value="Unassembled WGS sequence"/>
</dbReference>
<gene>
    <name evidence="2" type="ORF">FSCOSCO3_A015310</name>
</gene>
<comment type="caution">
    <text evidence="2">The sequence shown here is derived from an EMBL/GenBank/DDBJ whole genome shotgun (WGS) entry which is preliminary data.</text>
</comment>
<dbReference type="AlphaFoldDB" id="A0AAV1Q3D5"/>
<evidence type="ECO:0000313" key="3">
    <source>
        <dbReference type="Proteomes" id="UP001314229"/>
    </source>
</evidence>
<feature type="compositionally biased region" description="Acidic residues" evidence="1">
    <location>
        <begin position="92"/>
        <end position="101"/>
    </location>
</feature>
<dbReference type="EMBL" id="CAWUFR010000445">
    <property type="protein sequence ID" value="CAK6977988.1"/>
    <property type="molecule type" value="Genomic_DNA"/>
</dbReference>
<protein>
    <submittedName>
        <fullName evidence="2">Uncharacterized protein</fullName>
    </submittedName>
</protein>
<evidence type="ECO:0000313" key="2">
    <source>
        <dbReference type="EMBL" id="CAK6977988.1"/>
    </source>
</evidence>
<feature type="region of interest" description="Disordered" evidence="1">
    <location>
        <begin position="1"/>
        <end position="41"/>
    </location>
</feature>
<sequence>MQRSRRKVGVGRPLSAECGQQRQKDESLRPRPPASQCSQCFPSSPTVGGFFSPDTADSVSSHFLANKTTSAHIYTRLSLSRAQSDQVNNSYSEEEEEEEGEEGHVARRRQISTGRNLMQIMKMLAETK</sequence>
<feature type="compositionally biased region" description="Polar residues" evidence="1">
    <location>
        <begin position="81"/>
        <end position="91"/>
    </location>
</feature>
<accession>A0AAV1Q3D5</accession>
<proteinExistence type="predicted"/>